<comment type="caution">
    <text evidence="1">The sequence shown here is derived from an EMBL/GenBank/DDBJ whole genome shotgun (WGS) entry which is preliminary data.</text>
</comment>
<dbReference type="AlphaFoldDB" id="A0A544V0C2"/>
<name>A0A544V0C2_LYSSH</name>
<dbReference type="Proteomes" id="UP000317944">
    <property type="component" value="Unassembled WGS sequence"/>
</dbReference>
<proteinExistence type="predicted"/>
<sequence>METVTFFLPVWTPEGEYTIDYRAIAINAPDGHVSSNNPTEQEANLNLNFRTPDGMMDNHIATDKIAIDVIGRLYDFHVTDIVDYNWQNVLRQGDLFTPTGNSYWVGKNGIDGALRGNELPYTLPVHHNSHPNGYANVATKTGYTFRFDMKTKGNMFGQSDAIRIKPTFYFVNKDGKNRRPVDLYYHNDENYFVRIGSEKDKVYRSVVLNEKLRNVPQKQLIDNANYYYRHADTEGYQEEASKFQETSFMRMYIRKWSKEPIVLGRIVGKC</sequence>
<evidence type="ECO:0000313" key="2">
    <source>
        <dbReference type="Proteomes" id="UP000317944"/>
    </source>
</evidence>
<protein>
    <submittedName>
        <fullName evidence="1">Uncharacterized protein</fullName>
    </submittedName>
</protein>
<dbReference type="RefSeq" id="WP_142506968.1">
    <property type="nucleotide sequence ID" value="NZ_SADV01000001.1"/>
</dbReference>
<organism evidence="1 2">
    <name type="scientific">Lysinibacillus sphaericus</name>
    <name type="common">Bacillus sphaericus</name>
    <dbReference type="NCBI Taxonomy" id="1421"/>
    <lineage>
        <taxon>Bacteria</taxon>
        <taxon>Bacillati</taxon>
        <taxon>Bacillota</taxon>
        <taxon>Bacilli</taxon>
        <taxon>Bacillales</taxon>
        <taxon>Bacillaceae</taxon>
        <taxon>Lysinibacillus</taxon>
    </lineage>
</organism>
<evidence type="ECO:0000313" key="1">
    <source>
        <dbReference type="EMBL" id="TQR39546.1"/>
    </source>
</evidence>
<dbReference type="OrthoDB" id="2657408at2"/>
<gene>
    <name evidence="1" type="ORF">C7Y47_00465</name>
</gene>
<accession>A0A544V0C2</accession>
<dbReference type="EMBL" id="SADV01000001">
    <property type="protein sequence ID" value="TQR39546.1"/>
    <property type="molecule type" value="Genomic_DNA"/>
</dbReference>
<reference evidence="1 2" key="1">
    <citation type="submission" date="2018-03" db="EMBL/GenBank/DDBJ databases">
        <title>Aerobic endospore-forming bacteria genome sequencing and assembly.</title>
        <authorList>
            <person name="Cavalcante D.A."/>
            <person name="Driks A."/>
            <person name="Putonti C."/>
            <person name="De-Souza M.T."/>
        </authorList>
    </citation>
    <scope>NUCLEOTIDE SEQUENCE [LARGE SCALE GENOMIC DNA]</scope>
    <source>
        <strain evidence="1 2">SDF0037</strain>
    </source>
</reference>